<evidence type="ECO:0000313" key="3">
    <source>
        <dbReference type="Proteomes" id="UP000018948"/>
    </source>
</evidence>
<proteinExistence type="predicted"/>
<comment type="caution">
    <text evidence="2">The sequence shown here is derived from an EMBL/GenBank/DDBJ whole genome shotgun (WGS) entry which is preliminary data.</text>
</comment>
<feature type="compositionally biased region" description="Polar residues" evidence="1">
    <location>
        <begin position="39"/>
        <end position="52"/>
    </location>
</feature>
<dbReference type="EMBL" id="ANIY01003910">
    <property type="protein sequence ID" value="ETP32884.1"/>
    <property type="molecule type" value="Genomic_DNA"/>
</dbReference>
<evidence type="ECO:0000256" key="1">
    <source>
        <dbReference type="SAM" id="MobiDB-lite"/>
    </source>
</evidence>
<evidence type="ECO:0000313" key="2">
    <source>
        <dbReference type="EMBL" id="ETP32884.1"/>
    </source>
</evidence>
<sequence length="52" mass="6142">GTKKQFSRRSHKCGYYAPVEQVNERDVYKKTGHFKRDSNNLNSEQGNKQPRE</sequence>
<feature type="region of interest" description="Disordered" evidence="1">
    <location>
        <begin position="32"/>
        <end position="52"/>
    </location>
</feature>
<dbReference type="AlphaFoldDB" id="W2YFA6"/>
<reference evidence="2 3" key="1">
    <citation type="submission" date="2013-11" db="EMBL/GenBank/DDBJ databases">
        <title>The Genome Sequence of Phytophthora parasitica P10297.</title>
        <authorList>
            <consortium name="The Broad Institute Genomics Platform"/>
            <person name="Russ C."/>
            <person name="Tyler B."/>
            <person name="Panabieres F."/>
            <person name="Shan W."/>
            <person name="Tripathy S."/>
            <person name="Grunwald N."/>
            <person name="Machado M."/>
            <person name="Johnson C.S."/>
            <person name="Walker B."/>
            <person name="Young S.K."/>
            <person name="Zeng Q."/>
            <person name="Gargeya S."/>
            <person name="Fitzgerald M."/>
            <person name="Haas B."/>
            <person name="Abouelleil A."/>
            <person name="Allen A.W."/>
            <person name="Alvarado L."/>
            <person name="Arachchi H.M."/>
            <person name="Berlin A.M."/>
            <person name="Chapman S.B."/>
            <person name="Gainer-Dewar J."/>
            <person name="Goldberg J."/>
            <person name="Griggs A."/>
            <person name="Gujja S."/>
            <person name="Hansen M."/>
            <person name="Howarth C."/>
            <person name="Imamovic A."/>
            <person name="Ireland A."/>
            <person name="Larimer J."/>
            <person name="McCowan C."/>
            <person name="Murphy C."/>
            <person name="Pearson M."/>
            <person name="Poon T.W."/>
            <person name="Priest M."/>
            <person name="Roberts A."/>
            <person name="Saif S."/>
            <person name="Shea T."/>
            <person name="Sisk P."/>
            <person name="Sykes S."/>
            <person name="Wortman J."/>
            <person name="Nusbaum C."/>
            <person name="Birren B."/>
        </authorList>
    </citation>
    <scope>NUCLEOTIDE SEQUENCE [LARGE SCALE GENOMIC DNA]</scope>
    <source>
        <strain evidence="2 3">P10297</strain>
    </source>
</reference>
<name>W2YFA6_PHYNI</name>
<dbReference type="Proteomes" id="UP000018948">
    <property type="component" value="Unassembled WGS sequence"/>
</dbReference>
<feature type="non-terminal residue" evidence="2">
    <location>
        <position position="1"/>
    </location>
</feature>
<organism evidence="2 3">
    <name type="scientific">Phytophthora nicotianae P10297</name>
    <dbReference type="NCBI Taxonomy" id="1317064"/>
    <lineage>
        <taxon>Eukaryota</taxon>
        <taxon>Sar</taxon>
        <taxon>Stramenopiles</taxon>
        <taxon>Oomycota</taxon>
        <taxon>Peronosporomycetes</taxon>
        <taxon>Peronosporales</taxon>
        <taxon>Peronosporaceae</taxon>
        <taxon>Phytophthora</taxon>
    </lineage>
</organism>
<gene>
    <name evidence="2" type="ORF">F442_18501</name>
</gene>
<protein>
    <submittedName>
        <fullName evidence="2">Uncharacterized protein</fullName>
    </submittedName>
</protein>
<accession>W2YFA6</accession>